<organism evidence="1 2">
    <name type="scientific">Actinoalloteichus hoggarensis</name>
    <dbReference type="NCBI Taxonomy" id="1470176"/>
    <lineage>
        <taxon>Bacteria</taxon>
        <taxon>Bacillati</taxon>
        <taxon>Actinomycetota</taxon>
        <taxon>Actinomycetes</taxon>
        <taxon>Pseudonocardiales</taxon>
        <taxon>Pseudonocardiaceae</taxon>
        <taxon>Actinoalloteichus</taxon>
    </lineage>
</organism>
<gene>
    <name evidence="1" type="ORF">AHOG_04800</name>
</gene>
<evidence type="ECO:0000313" key="1">
    <source>
        <dbReference type="EMBL" id="ASO18614.1"/>
    </source>
</evidence>
<dbReference type="AlphaFoldDB" id="A0A221VYP3"/>
<dbReference type="RefSeq" id="WP_245856565.1">
    <property type="nucleotide sequence ID" value="NZ_CP022521.1"/>
</dbReference>
<dbReference type="EMBL" id="CP022521">
    <property type="protein sequence ID" value="ASO18614.1"/>
    <property type="molecule type" value="Genomic_DNA"/>
</dbReference>
<name>A0A221VYP3_9PSEU</name>
<dbReference type="KEGG" id="ahg:AHOG_04800"/>
<reference evidence="1 2" key="1">
    <citation type="submission" date="2017-07" db="EMBL/GenBank/DDBJ databases">
        <title>Complete genome sequence of Actinoalloteichus hoggarensis DSM 45943, type strain of Actinoalloteichus hoggarensis.</title>
        <authorList>
            <person name="Ruckert C."/>
            <person name="Nouioui I."/>
            <person name="Willmese J."/>
            <person name="van Wezel G."/>
            <person name="Klenk H.-P."/>
            <person name="Kalinowski J."/>
            <person name="Zotchev S.B."/>
        </authorList>
    </citation>
    <scope>NUCLEOTIDE SEQUENCE [LARGE SCALE GENOMIC DNA]</scope>
    <source>
        <strain evidence="1 2">DSM 45943</strain>
    </source>
</reference>
<keyword evidence="2" id="KW-1185">Reference proteome</keyword>
<evidence type="ECO:0000313" key="2">
    <source>
        <dbReference type="Proteomes" id="UP000204221"/>
    </source>
</evidence>
<sequence length="106" mass="12579">MAELSLGFWVSLISRGQSYDRTLWVPALHRAFPHYQGKRKVLHDNLTTVRLLRNRIMHHEPVFYRDLRADHMKIKRVLGYISPRMVTLLAVVDRVDEVLCGREQQR</sequence>
<proteinExistence type="predicted"/>
<protein>
    <submittedName>
        <fullName evidence="1">Abi-like protein</fullName>
    </submittedName>
</protein>
<dbReference type="Proteomes" id="UP000204221">
    <property type="component" value="Chromosome"/>
</dbReference>
<accession>A0A221VYP3</accession>